<evidence type="ECO:0000313" key="3">
    <source>
        <dbReference type="Proteomes" id="UP000467841"/>
    </source>
</evidence>
<keyword evidence="3" id="KW-1185">Reference proteome</keyword>
<gene>
    <name evidence="2" type="ORF">MERR_LOCUS7248</name>
</gene>
<evidence type="ECO:0000313" key="2">
    <source>
        <dbReference type="EMBL" id="CAA7020013.1"/>
    </source>
</evidence>
<feature type="domain" description="Factor of DNA methylation 1-5/IDN2" evidence="1">
    <location>
        <begin position="114"/>
        <end position="177"/>
    </location>
</feature>
<dbReference type="InterPro" id="IPR005379">
    <property type="entry name" value="FDM1-5/IDN2_XH"/>
</dbReference>
<evidence type="ECO:0000259" key="1">
    <source>
        <dbReference type="Pfam" id="PF03469"/>
    </source>
</evidence>
<dbReference type="EMBL" id="CACVBM020000510">
    <property type="protein sequence ID" value="CAA7020013.1"/>
    <property type="molecule type" value="Genomic_DNA"/>
</dbReference>
<proteinExistence type="predicted"/>
<sequence>MDDVRELQKKISDYERKMLHYKTKIFRLENDIFDKDQEIIGAKFTLLQALPEINTPENNTLADIERIPGRIDPMIYYKACNPGEEEPLTNERGMLESGKLSSEWALKITRTKRPNFSELKDKYGEELYNAVKIAWIEAQESRRTGVKLKPWNYEAGREQTLAELLVLVQAQIQILKNHH</sequence>
<name>A0A6D2I1H8_9BRAS</name>
<protein>
    <recommendedName>
        <fullName evidence="1">Factor of DNA methylation 1-5/IDN2 domain-containing protein</fullName>
    </recommendedName>
</protein>
<dbReference type="AlphaFoldDB" id="A0A6D2I1H8"/>
<reference evidence="2" key="1">
    <citation type="submission" date="2020-01" db="EMBL/GenBank/DDBJ databases">
        <authorList>
            <person name="Mishra B."/>
        </authorList>
    </citation>
    <scope>NUCLEOTIDE SEQUENCE [LARGE SCALE GENOMIC DNA]</scope>
</reference>
<organism evidence="2 3">
    <name type="scientific">Microthlaspi erraticum</name>
    <dbReference type="NCBI Taxonomy" id="1685480"/>
    <lineage>
        <taxon>Eukaryota</taxon>
        <taxon>Viridiplantae</taxon>
        <taxon>Streptophyta</taxon>
        <taxon>Embryophyta</taxon>
        <taxon>Tracheophyta</taxon>
        <taxon>Spermatophyta</taxon>
        <taxon>Magnoliopsida</taxon>
        <taxon>eudicotyledons</taxon>
        <taxon>Gunneridae</taxon>
        <taxon>Pentapetalae</taxon>
        <taxon>rosids</taxon>
        <taxon>malvids</taxon>
        <taxon>Brassicales</taxon>
        <taxon>Brassicaceae</taxon>
        <taxon>Coluteocarpeae</taxon>
        <taxon>Microthlaspi</taxon>
    </lineage>
</organism>
<comment type="caution">
    <text evidence="2">The sequence shown here is derived from an EMBL/GenBank/DDBJ whole genome shotgun (WGS) entry which is preliminary data.</text>
</comment>
<dbReference type="Proteomes" id="UP000467841">
    <property type="component" value="Unassembled WGS sequence"/>
</dbReference>
<dbReference type="OrthoDB" id="1027856at2759"/>
<accession>A0A6D2I1H8</accession>
<dbReference type="Pfam" id="PF03469">
    <property type="entry name" value="XH"/>
    <property type="match status" value="1"/>
</dbReference>